<feature type="region of interest" description="Disordered" evidence="2">
    <location>
        <begin position="107"/>
        <end position="199"/>
    </location>
</feature>
<feature type="coiled-coil region" evidence="1">
    <location>
        <begin position="11"/>
        <end position="56"/>
    </location>
</feature>
<keyword evidence="1" id="KW-0175">Coiled coil</keyword>
<dbReference type="PANTHER" id="PTHR28661:SF1">
    <property type="entry name" value="MICROTUBULE NUCLEATION FACTOR SSNA1"/>
    <property type="match status" value="1"/>
</dbReference>
<organism evidence="3 4">
    <name type="scientific">Nannochloropsis salina CCMP1776</name>
    <dbReference type="NCBI Taxonomy" id="1027361"/>
    <lineage>
        <taxon>Eukaryota</taxon>
        <taxon>Sar</taxon>
        <taxon>Stramenopiles</taxon>
        <taxon>Ochrophyta</taxon>
        <taxon>Eustigmatophyceae</taxon>
        <taxon>Eustigmatales</taxon>
        <taxon>Monodopsidaceae</taxon>
        <taxon>Microchloropsis</taxon>
        <taxon>Microchloropsis salina</taxon>
    </lineage>
</organism>
<dbReference type="OrthoDB" id="295355at2759"/>
<dbReference type="GO" id="GO:0036064">
    <property type="term" value="C:ciliary basal body"/>
    <property type="evidence" value="ECO:0007669"/>
    <property type="project" value="TreeGrafter"/>
</dbReference>
<evidence type="ECO:0000313" key="4">
    <source>
        <dbReference type="Proteomes" id="UP000355283"/>
    </source>
</evidence>
<evidence type="ECO:0008006" key="5">
    <source>
        <dbReference type="Google" id="ProtNLM"/>
    </source>
</evidence>
<dbReference type="InterPro" id="IPR033362">
    <property type="entry name" value="SSNA1_fam"/>
</dbReference>
<sequence length="199" mass="21204">MCDPPSDDEKLQTYNVELVKALKELKNMRNGLSQQIEKGEKERSRLQNDAAAIAAQLQCLETSLDDTMRARNTYDKMIGDVEAAYRKILESSQTLLHVLRRESHHMQQAAQTAKEKTGEHRACPSCPMPESNATALSPAKCFAEFLDTQGSGEEEEGSRNEGGGGGEEAGDVEKEAEGGGEAATGTEGAGEGSGSGGGL</sequence>
<dbReference type="PANTHER" id="PTHR28661">
    <property type="entry name" value="SJOEGREN SYNDROME NUCLEAR AUTOANTIGEN 1"/>
    <property type="match status" value="1"/>
</dbReference>
<protein>
    <recommendedName>
        <fullName evidence="5">Sjoegren syndrome nuclear autoantigen 1</fullName>
    </recommendedName>
</protein>
<comment type="caution">
    <text evidence="3">The sequence shown here is derived from an EMBL/GenBank/DDBJ whole genome shotgun (WGS) entry which is preliminary data.</text>
</comment>
<dbReference type="AlphaFoldDB" id="A0A4D9CUV0"/>
<proteinExistence type="predicted"/>
<evidence type="ECO:0000313" key="3">
    <source>
        <dbReference type="EMBL" id="TFJ81877.1"/>
    </source>
</evidence>
<evidence type="ECO:0000256" key="2">
    <source>
        <dbReference type="SAM" id="MobiDB-lite"/>
    </source>
</evidence>
<keyword evidence="4" id="KW-1185">Reference proteome</keyword>
<dbReference type="EMBL" id="SDOX01000122">
    <property type="protein sequence ID" value="TFJ81877.1"/>
    <property type="molecule type" value="Genomic_DNA"/>
</dbReference>
<gene>
    <name evidence="3" type="ORF">NSK_007124</name>
</gene>
<evidence type="ECO:0000256" key="1">
    <source>
        <dbReference type="SAM" id="Coils"/>
    </source>
</evidence>
<reference evidence="3 4" key="1">
    <citation type="submission" date="2019-01" db="EMBL/GenBank/DDBJ databases">
        <title>Nuclear Genome Assembly of the Microalgal Biofuel strain Nannochloropsis salina CCMP1776.</title>
        <authorList>
            <person name="Hovde B."/>
        </authorList>
    </citation>
    <scope>NUCLEOTIDE SEQUENCE [LARGE SCALE GENOMIC DNA]</scope>
    <source>
        <strain evidence="3 4">CCMP1776</strain>
    </source>
</reference>
<feature type="compositionally biased region" description="Gly residues" evidence="2">
    <location>
        <begin position="179"/>
        <end position="199"/>
    </location>
</feature>
<accession>A0A4D9CUV0</accession>
<feature type="compositionally biased region" description="Basic and acidic residues" evidence="2">
    <location>
        <begin position="113"/>
        <end position="122"/>
    </location>
</feature>
<dbReference type="Proteomes" id="UP000355283">
    <property type="component" value="Unassembled WGS sequence"/>
</dbReference>
<name>A0A4D9CUV0_9STRA</name>